<dbReference type="Gene3D" id="3.40.50.720">
    <property type="entry name" value="NAD(P)-binding Rossmann-like Domain"/>
    <property type="match status" value="1"/>
</dbReference>
<dbReference type="GO" id="GO:0000166">
    <property type="term" value="F:nucleotide binding"/>
    <property type="evidence" value="ECO:0007669"/>
    <property type="project" value="InterPro"/>
</dbReference>
<proteinExistence type="predicted"/>
<dbReference type="RefSeq" id="WP_188691931.1">
    <property type="nucleotide sequence ID" value="NZ_BMIR01000006.1"/>
</dbReference>
<dbReference type="InterPro" id="IPR055170">
    <property type="entry name" value="GFO_IDH_MocA-like_dom"/>
</dbReference>
<feature type="domain" description="GFO/IDH/MocA-like oxidoreductase" evidence="2">
    <location>
        <begin position="134"/>
        <end position="276"/>
    </location>
</feature>
<comment type="caution">
    <text evidence="3">The sequence shown here is derived from an EMBL/GenBank/DDBJ whole genome shotgun (WGS) entry which is preliminary data.</text>
</comment>
<dbReference type="Proteomes" id="UP000628775">
    <property type="component" value="Unassembled WGS sequence"/>
</dbReference>
<gene>
    <name evidence="3" type="ORF">GCM10011391_16250</name>
</gene>
<dbReference type="Pfam" id="PF01408">
    <property type="entry name" value="GFO_IDH_MocA"/>
    <property type="match status" value="1"/>
</dbReference>
<dbReference type="InterPro" id="IPR036291">
    <property type="entry name" value="NAD(P)-bd_dom_sf"/>
</dbReference>
<name>A0A8J2VT77_9BACL</name>
<dbReference type="SUPFAM" id="SSF55347">
    <property type="entry name" value="Glyceraldehyde-3-phosphate dehydrogenase-like, C-terminal domain"/>
    <property type="match status" value="1"/>
</dbReference>
<dbReference type="AlphaFoldDB" id="A0A8J2VT77"/>
<dbReference type="InterPro" id="IPR052515">
    <property type="entry name" value="Gfo/Idh/MocA_Oxidoreductase"/>
</dbReference>
<evidence type="ECO:0000259" key="1">
    <source>
        <dbReference type="Pfam" id="PF01408"/>
    </source>
</evidence>
<dbReference type="PANTHER" id="PTHR43249">
    <property type="entry name" value="UDP-N-ACETYL-2-AMINO-2-DEOXY-D-GLUCURONATE OXIDASE"/>
    <property type="match status" value="1"/>
</dbReference>
<dbReference type="EMBL" id="BMIR01000006">
    <property type="protein sequence ID" value="GGE38198.1"/>
    <property type="molecule type" value="Genomic_DNA"/>
</dbReference>
<evidence type="ECO:0000313" key="3">
    <source>
        <dbReference type="EMBL" id="GGE38198.1"/>
    </source>
</evidence>
<reference evidence="3" key="2">
    <citation type="submission" date="2020-09" db="EMBL/GenBank/DDBJ databases">
        <authorList>
            <person name="Sun Q."/>
            <person name="Zhou Y."/>
        </authorList>
    </citation>
    <scope>NUCLEOTIDE SEQUENCE</scope>
    <source>
        <strain evidence="3">CGMCC 1.15371</strain>
    </source>
</reference>
<feature type="domain" description="Gfo/Idh/MocA-like oxidoreductase N-terminal" evidence="1">
    <location>
        <begin position="4"/>
        <end position="123"/>
    </location>
</feature>
<dbReference type="Gene3D" id="3.30.360.10">
    <property type="entry name" value="Dihydrodipicolinate Reductase, domain 2"/>
    <property type="match status" value="1"/>
</dbReference>
<protein>
    <submittedName>
        <fullName evidence="3">Oxidoreductase</fullName>
    </submittedName>
</protein>
<evidence type="ECO:0000313" key="4">
    <source>
        <dbReference type="Proteomes" id="UP000628775"/>
    </source>
</evidence>
<reference evidence="3" key="1">
    <citation type="journal article" date="2014" name="Int. J. Syst. Evol. Microbiol.">
        <title>Complete genome sequence of Corynebacterium casei LMG S-19264T (=DSM 44701T), isolated from a smear-ripened cheese.</title>
        <authorList>
            <consortium name="US DOE Joint Genome Institute (JGI-PGF)"/>
            <person name="Walter F."/>
            <person name="Albersmeier A."/>
            <person name="Kalinowski J."/>
            <person name="Ruckert C."/>
        </authorList>
    </citation>
    <scope>NUCLEOTIDE SEQUENCE</scope>
    <source>
        <strain evidence="3">CGMCC 1.15371</strain>
    </source>
</reference>
<organism evidence="3 4">
    <name type="scientific">Pullulanibacillus camelliae</name>
    <dbReference type="NCBI Taxonomy" id="1707096"/>
    <lineage>
        <taxon>Bacteria</taxon>
        <taxon>Bacillati</taxon>
        <taxon>Bacillota</taxon>
        <taxon>Bacilli</taxon>
        <taxon>Bacillales</taxon>
        <taxon>Sporolactobacillaceae</taxon>
        <taxon>Pullulanibacillus</taxon>
    </lineage>
</organism>
<dbReference type="PANTHER" id="PTHR43249:SF1">
    <property type="entry name" value="D-GLUCOSIDE 3-DEHYDROGENASE"/>
    <property type="match status" value="1"/>
</dbReference>
<keyword evidence="4" id="KW-1185">Reference proteome</keyword>
<dbReference type="InterPro" id="IPR000683">
    <property type="entry name" value="Gfo/Idh/MocA-like_OxRdtase_N"/>
</dbReference>
<accession>A0A8J2VT77</accession>
<sequence>MSKIRVGVIGAGSIAELGHLPYYHTHDAVELVALADLDQERAEVMAKKFDVPHVYSDYEDMLTKEALDAVSVCTPNGAHILPALAAVKHGADVLVEKPLGISYAECQKLLVAVEQHEKIAMVGMTHRYRNEAKALKAIIETGDLGDIYYAKAQILRRRGTPTGWFTDFAKSGGGPLMDIGVHALDLAWWLLGKPVAETVSGHMVTGIGRYDTAMQSRWKSAVPYNQDNRVFDVEDFASAFIRFQNHLVVSLEASWATNGAQDDAIKIDIFGSKGGVSLEPLTFYSEKANLFTEANIAVDRNDPYETEIAHFVSSVRQHKQPISPVTDGAYVVRMLEGIKQSAEQKKEVSLTTSNSTVG</sequence>
<evidence type="ECO:0000259" key="2">
    <source>
        <dbReference type="Pfam" id="PF22725"/>
    </source>
</evidence>
<dbReference type="SUPFAM" id="SSF51735">
    <property type="entry name" value="NAD(P)-binding Rossmann-fold domains"/>
    <property type="match status" value="1"/>
</dbReference>
<dbReference type="Pfam" id="PF22725">
    <property type="entry name" value="GFO_IDH_MocA_C3"/>
    <property type="match status" value="1"/>
</dbReference>